<organism evidence="8 9">
    <name type="scientific">Streptobacillus moniliformis (strain ATCC 14647 / DSM 12112 / NCTC 10651 / 9901)</name>
    <dbReference type="NCBI Taxonomy" id="519441"/>
    <lineage>
        <taxon>Bacteria</taxon>
        <taxon>Fusobacteriati</taxon>
        <taxon>Fusobacteriota</taxon>
        <taxon>Fusobacteriia</taxon>
        <taxon>Fusobacteriales</taxon>
        <taxon>Leptotrichiaceae</taxon>
        <taxon>Streptobacillus</taxon>
    </lineage>
</organism>
<accession>D1AWW2</accession>
<feature type="transmembrane region" description="Helical" evidence="6">
    <location>
        <begin position="162"/>
        <end position="180"/>
    </location>
</feature>
<dbReference type="EMBL" id="CP001779">
    <property type="protein sequence ID" value="ACZ00788.1"/>
    <property type="molecule type" value="Genomic_DNA"/>
</dbReference>
<evidence type="ECO:0000256" key="1">
    <source>
        <dbReference type="ARBA" id="ARBA00004651"/>
    </source>
</evidence>
<dbReference type="STRING" id="519441.Smon_0304"/>
<keyword evidence="3 6" id="KW-0812">Transmembrane</keyword>
<keyword evidence="5 6" id="KW-0472">Membrane</keyword>
<name>D1AWW2_STRM9</name>
<keyword evidence="2" id="KW-1003">Cell membrane</keyword>
<evidence type="ECO:0000259" key="7">
    <source>
        <dbReference type="Pfam" id="PF03772"/>
    </source>
</evidence>
<feature type="transmembrane region" description="Helical" evidence="6">
    <location>
        <begin position="135"/>
        <end position="156"/>
    </location>
</feature>
<dbReference type="AlphaFoldDB" id="D1AWW2"/>
<sequence>MKKYLYILSIFILFIFFNLNKFNVDNISYGLIYSLDVKVVGKNINVIKINDKYINKKVFLRNYDDLKYGRYTLSYVWDNKREGRILDVKPSYFNTYRQYILNVIEKSYENFETRLISKAIILGDKSDIDKDTLKTFNYLGIIHLIAISGLHIHLISSIFKNRYISFIFISIYSILIGFSASIKRVYLMKLLDFFDLNKSDVYMISIIVLLLSDIYNIFDQGFIYTFSSVFVLIYIYPLIKANNFSFIYLSLCIQIAITPFSYYFSNTIPIFTFLVNLLMIPIFTLLIEMVFINLILNIFGISFFSILIDKYYKLTMELIYMISRFKYISIEVENFNIYLYIFLIIFSSYILLNIWKEH</sequence>
<evidence type="ECO:0000256" key="5">
    <source>
        <dbReference type="ARBA" id="ARBA00023136"/>
    </source>
</evidence>
<dbReference type="NCBIfam" id="TIGR00360">
    <property type="entry name" value="ComEC_N-term"/>
    <property type="match status" value="1"/>
</dbReference>
<dbReference type="KEGG" id="smf:Smon_0304"/>
<feature type="transmembrane region" description="Helical" evidence="6">
    <location>
        <begin position="201"/>
        <end position="217"/>
    </location>
</feature>
<dbReference type="OrthoDB" id="9761531at2"/>
<feature type="transmembrane region" description="Helical" evidence="6">
    <location>
        <begin position="270"/>
        <end position="287"/>
    </location>
</feature>
<feature type="transmembrane region" description="Helical" evidence="6">
    <location>
        <begin position="223"/>
        <end position="239"/>
    </location>
</feature>
<dbReference type="HOGENOM" id="CLU_773674_0_0_0"/>
<evidence type="ECO:0000256" key="6">
    <source>
        <dbReference type="SAM" id="Phobius"/>
    </source>
</evidence>
<evidence type="ECO:0000256" key="2">
    <source>
        <dbReference type="ARBA" id="ARBA00022475"/>
    </source>
</evidence>
<evidence type="ECO:0000256" key="4">
    <source>
        <dbReference type="ARBA" id="ARBA00022989"/>
    </source>
</evidence>
<gene>
    <name evidence="8" type="ordered locus">Smon_0304</name>
</gene>
<protein>
    <submittedName>
        <fullName evidence="8">ComEC/Rec2-related protein</fullName>
    </submittedName>
</protein>
<keyword evidence="4 6" id="KW-1133">Transmembrane helix</keyword>
<dbReference type="eggNOG" id="COG0658">
    <property type="taxonomic scope" value="Bacteria"/>
</dbReference>
<feature type="transmembrane region" description="Helical" evidence="6">
    <location>
        <begin position="6"/>
        <end position="24"/>
    </location>
</feature>
<dbReference type="PANTHER" id="PTHR30619">
    <property type="entry name" value="DNA INTERNALIZATION/COMPETENCE PROTEIN COMEC/REC2"/>
    <property type="match status" value="1"/>
</dbReference>
<dbReference type="GO" id="GO:0005886">
    <property type="term" value="C:plasma membrane"/>
    <property type="evidence" value="ECO:0007669"/>
    <property type="project" value="UniProtKB-SubCell"/>
</dbReference>
<evidence type="ECO:0000313" key="9">
    <source>
        <dbReference type="Proteomes" id="UP000002072"/>
    </source>
</evidence>
<proteinExistence type="predicted"/>
<dbReference type="Proteomes" id="UP000002072">
    <property type="component" value="Chromosome"/>
</dbReference>
<feature type="domain" description="ComEC/Rec2-related protein" evidence="7">
    <location>
        <begin position="120"/>
        <end position="355"/>
    </location>
</feature>
<dbReference type="InterPro" id="IPR052159">
    <property type="entry name" value="Competence_DNA_uptake"/>
</dbReference>
<evidence type="ECO:0000313" key="8">
    <source>
        <dbReference type="EMBL" id="ACZ00788.1"/>
    </source>
</evidence>
<dbReference type="PANTHER" id="PTHR30619:SF7">
    <property type="entry name" value="BETA-LACTAMASE DOMAIN PROTEIN"/>
    <property type="match status" value="1"/>
</dbReference>
<feature type="transmembrane region" description="Helical" evidence="6">
    <location>
        <begin position="337"/>
        <end position="355"/>
    </location>
</feature>
<dbReference type="Pfam" id="PF03772">
    <property type="entry name" value="Competence"/>
    <property type="match status" value="1"/>
</dbReference>
<dbReference type="InterPro" id="IPR004477">
    <property type="entry name" value="ComEC_N"/>
</dbReference>
<comment type="subcellular location">
    <subcellularLocation>
        <location evidence="1">Cell membrane</location>
        <topology evidence="1">Multi-pass membrane protein</topology>
    </subcellularLocation>
</comment>
<keyword evidence="9" id="KW-1185">Reference proteome</keyword>
<evidence type="ECO:0000256" key="3">
    <source>
        <dbReference type="ARBA" id="ARBA00022692"/>
    </source>
</evidence>
<reference evidence="8 9" key="1">
    <citation type="journal article" date="2009" name="Stand. Genomic Sci.">
        <title>Complete genome sequence of Streptobacillus moniliformis type strain (9901T).</title>
        <authorList>
            <person name="Nolan M."/>
            <person name="Gronow S."/>
            <person name="Lapidus A."/>
            <person name="Ivanova N."/>
            <person name="Copeland A."/>
            <person name="Lucas S."/>
            <person name="Del Rio T.G."/>
            <person name="Chen F."/>
            <person name="Tice H."/>
            <person name="Pitluck S."/>
            <person name="Cheng J.F."/>
            <person name="Sims D."/>
            <person name="Meincke L."/>
            <person name="Bruce D."/>
            <person name="Goodwin L."/>
            <person name="Brettin T."/>
            <person name="Han C."/>
            <person name="Detter J.C."/>
            <person name="Ovchinikova G."/>
            <person name="Pati A."/>
            <person name="Mavromatis K."/>
            <person name="Mikhailova N."/>
            <person name="Chen A."/>
            <person name="Palaniappan K."/>
            <person name="Land M."/>
            <person name="Hauser L."/>
            <person name="Chang Y.J."/>
            <person name="Jeffries C.D."/>
            <person name="Rohde M."/>
            <person name="Sproer C."/>
            <person name="Goker M."/>
            <person name="Bristow J."/>
            <person name="Eisen J.A."/>
            <person name="Markowitz V."/>
            <person name="Hugenholtz P."/>
            <person name="Kyrpides N.C."/>
            <person name="Klenk H.P."/>
            <person name="Chain P."/>
        </authorList>
    </citation>
    <scope>NUCLEOTIDE SEQUENCE [LARGE SCALE GENOMIC DNA]</scope>
    <source>
        <strain evidence="9">ATCC 14647 / DSM 12112 / NCTC 10651 / 9901</strain>
    </source>
</reference>
<dbReference type="GeneID" id="29673501"/>
<dbReference type="RefSeq" id="WP_012858345.1">
    <property type="nucleotide sequence ID" value="NC_013515.1"/>
</dbReference>
<feature type="transmembrane region" description="Helical" evidence="6">
    <location>
        <begin position="294"/>
        <end position="312"/>
    </location>
</feature>